<organism evidence="1 2">
    <name type="scientific">Artomyces pyxidatus</name>
    <dbReference type="NCBI Taxonomy" id="48021"/>
    <lineage>
        <taxon>Eukaryota</taxon>
        <taxon>Fungi</taxon>
        <taxon>Dikarya</taxon>
        <taxon>Basidiomycota</taxon>
        <taxon>Agaricomycotina</taxon>
        <taxon>Agaricomycetes</taxon>
        <taxon>Russulales</taxon>
        <taxon>Auriscalpiaceae</taxon>
        <taxon>Artomyces</taxon>
    </lineage>
</organism>
<proteinExistence type="predicted"/>
<dbReference type="Proteomes" id="UP000814140">
    <property type="component" value="Unassembled WGS sequence"/>
</dbReference>
<accession>A0ACB8SI53</accession>
<evidence type="ECO:0000313" key="1">
    <source>
        <dbReference type="EMBL" id="KAI0056105.1"/>
    </source>
</evidence>
<dbReference type="EMBL" id="MU277271">
    <property type="protein sequence ID" value="KAI0056105.1"/>
    <property type="molecule type" value="Genomic_DNA"/>
</dbReference>
<sequence length="550" mass="60588">MPSTDSKGAISESTTASPIIRTPPGSLLPPLTTSHLPYEIMTAIFEALIHLDPTGHDTVVTRIPFPSEPRDTTSPNLGWIRVTHVCKLWRHIALSYSYLWRYISFSLGEEWTAHMFARSKSAPISVNSVVSYSFCKLTPRARDLVILHIPHTSRLSLNGADTTTREIVNALNFPAPLLNRLEITFPSGAEYMQASTSDPLPPNFLGGDAPLLRHLALHYDANPWTSPILTNLVSLDLRSQDEVPTDTPPSLEEVLDALGRMKNLERLTLAHVLPLNKPIPLHITVTLPYLHSLNLQGGAAECDGLVQRLQFPDSARVTIVMGYAVGDTQADFMSFLPIAAAAMCLRREQDDPTPRPIMLLESNGYNAVALKVSRDHHSFQHLPDIDFKIFCWSFIGPQNAATPLARMACDTFILESLQELTISFGGPQLADVCAALWQSISRRAPRLWHVVTGGLLGVELCAALGTEPASFMPALSCLELTNTGFDVQRLDSRSGQTFDLNDALPRWLEARSITHIPLEILCLRGCRESIECAARLEEVVDLLDDGGSDE</sequence>
<comment type="caution">
    <text evidence="1">The sequence shown here is derived from an EMBL/GenBank/DDBJ whole genome shotgun (WGS) entry which is preliminary data.</text>
</comment>
<reference evidence="1" key="2">
    <citation type="journal article" date="2022" name="New Phytol.">
        <title>Evolutionary transition to the ectomycorrhizal habit in the genomes of a hyperdiverse lineage of mushroom-forming fungi.</title>
        <authorList>
            <person name="Looney B."/>
            <person name="Miyauchi S."/>
            <person name="Morin E."/>
            <person name="Drula E."/>
            <person name="Courty P.E."/>
            <person name="Kohler A."/>
            <person name="Kuo A."/>
            <person name="LaButti K."/>
            <person name="Pangilinan J."/>
            <person name="Lipzen A."/>
            <person name="Riley R."/>
            <person name="Andreopoulos W."/>
            <person name="He G."/>
            <person name="Johnson J."/>
            <person name="Nolan M."/>
            <person name="Tritt A."/>
            <person name="Barry K.W."/>
            <person name="Grigoriev I.V."/>
            <person name="Nagy L.G."/>
            <person name="Hibbett D."/>
            <person name="Henrissat B."/>
            <person name="Matheny P.B."/>
            <person name="Labbe J."/>
            <person name="Martin F.M."/>
        </authorList>
    </citation>
    <scope>NUCLEOTIDE SEQUENCE</scope>
    <source>
        <strain evidence="1">HHB10654</strain>
    </source>
</reference>
<reference evidence="1" key="1">
    <citation type="submission" date="2021-03" db="EMBL/GenBank/DDBJ databases">
        <authorList>
            <consortium name="DOE Joint Genome Institute"/>
            <person name="Ahrendt S."/>
            <person name="Looney B.P."/>
            <person name="Miyauchi S."/>
            <person name="Morin E."/>
            <person name="Drula E."/>
            <person name="Courty P.E."/>
            <person name="Chicoki N."/>
            <person name="Fauchery L."/>
            <person name="Kohler A."/>
            <person name="Kuo A."/>
            <person name="Labutti K."/>
            <person name="Pangilinan J."/>
            <person name="Lipzen A."/>
            <person name="Riley R."/>
            <person name="Andreopoulos W."/>
            <person name="He G."/>
            <person name="Johnson J."/>
            <person name="Barry K.W."/>
            <person name="Grigoriev I.V."/>
            <person name="Nagy L."/>
            <person name="Hibbett D."/>
            <person name="Henrissat B."/>
            <person name="Matheny P.B."/>
            <person name="Labbe J."/>
            <person name="Martin F."/>
        </authorList>
    </citation>
    <scope>NUCLEOTIDE SEQUENCE</scope>
    <source>
        <strain evidence="1">HHB10654</strain>
    </source>
</reference>
<evidence type="ECO:0000313" key="2">
    <source>
        <dbReference type="Proteomes" id="UP000814140"/>
    </source>
</evidence>
<name>A0ACB8SI53_9AGAM</name>
<protein>
    <submittedName>
        <fullName evidence="1">Uncharacterized protein</fullName>
    </submittedName>
</protein>
<keyword evidence="2" id="KW-1185">Reference proteome</keyword>
<gene>
    <name evidence="1" type="ORF">BV25DRAFT_1832568</name>
</gene>